<feature type="domain" description="C2H2-type" evidence="7">
    <location>
        <begin position="136"/>
        <end position="165"/>
    </location>
</feature>
<accession>A0A3P9H0H9</accession>
<dbReference type="PANTHER" id="PTHR46179:SF28">
    <property type="entry name" value="SI:DKEY-208K4.2 PROTEIN"/>
    <property type="match status" value="1"/>
</dbReference>
<evidence type="ECO:0000256" key="4">
    <source>
        <dbReference type="ARBA" id="ARBA00022833"/>
    </source>
</evidence>
<evidence type="ECO:0000313" key="8">
    <source>
        <dbReference type="Ensembl" id="ENSORLP00015001265.1"/>
    </source>
</evidence>
<feature type="domain" description="C2H2-type" evidence="7">
    <location>
        <begin position="191"/>
        <end position="218"/>
    </location>
</feature>
<organism evidence="8 9">
    <name type="scientific">Oryzias latipes</name>
    <name type="common">Japanese rice fish</name>
    <name type="synonym">Japanese killifish</name>
    <dbReference type="NCBI Taxonomy" id="8090"/>
    <lineage>
        <taxon>Eukaryota</taxon>
        <taxon>Metazoa</taxon>
        <taxon>Chordata</taxon>
        <taxon>Craniata</taxon>
        <taxon>Vertebrata</taxon>
        <taxon>Euteleostomi</taxon>
        <taxon>Actinopterygii</taxon>
        <taxon>Neopterygii</taxon>
        <taxon>Teleostei</taxon>
        <taxon>Neoteleostei</taxon>
        <taxon>Acanthomorphata</taxon>
        <taxon>Ovalentaria</taxon>
        <taxon>Atherinomorphae</taxon>
        <taxon>Beloniformes</taxon>
        <taxon>Adrianichthyidae</taxon>
        <taxon>Oryziinae</taxon>
        <taxon>Oryzias</taxon>
    </lineage>
</organism>
<feature type="domain" description="C2H2-type" evidence="7">
    <location>
        <begin position="76"/>
        <end position="106"/>
    </location>
</feature>
<feature type="domain" description="C2H2-type" evidence="7">
    <location>
        <begin position="16"/>
        <end position="45"/>
    </location>
</feature>
<keyword evidence="5" id="KW-0694">RNA-binding</keyword>
<evidence type="ECO:0000256" key="1">
    <source>
        <dbReference type="ARBA" id="ARBA00022723"/>
    </source>
</evidence>
<dbReference type="FunFam" id="3.30.160.60:FF:001500">
    <property type="entry name" value="Zinc finger protein 292"/>
    <property type="match status" value="1"/>
</dbReference>
<dbReference type="FunFam" id="3.30.160.60:FF:004492">
    <property type="match status" value="1"/>
</dbReference>
<dbReference type="SMART" id="SM00355">
    <property type="entry name" value="ZnF_C2H2"/>
    <property type="match status" value="9"/>
</dbReference>
<dbReference type="InterPro" id="IPR013087">
    <property type="entry name" value="Znf_C2H2_type"/>
</dbReference>
<dbReference type="PANTHER" id="PTHR46179">
    <property type="entry name" value="ZINC FINGER PROTEIN"/>
    <property type="match status" value="1"/>
</dbReference>
<protein>
    <submittedName>
        <fullName evidence="8">Si:dkey-208k4.2</fullName>
    </submittedName>
</protein>
<evidence type="ECO:0000256" key="3">
    <source>
        <dbReference type="ARBA" id="ARBA00022771"/>
    </source>
</evidence>
<dbReference type="Pfam" id="PF00096">
    <property type="entry name" value="zf-C2H2"/>
    <property type="match status" value="3"/>
</dbReference>
<dbReference type="GO" id="GO:0008270">
    <property type="term" value="F:zinc ion binding"/>
    <property type="evidence" value="ECO:0007669"/>
    <property type="project" value="UniProtKB-KW"/>
</dbReference>
<evidence type="ECO:0000313" key="9">
    <source>
        <dbReference type="Proteomes" id="UP000265200"/>
    </source>
</evidence>
<evidence type="ECO:0000256" key="5">
    <source>
        <dbReference type="ARBA" id="ARBA00022884"/>
    </source>
</evidence>
<evidence type="ECO:0000259" key="7">
    <source>
        <dbReference type="PROSITE" id="PS50157"/>
    </source>
</evidence>
<dbReference type="AlphaFoldDB" id="A0A3P9H0H9"/>
<dbReference type="Ensembl" id="ENSORLT00015012939.1">
    <property type="protein sequence ID" value="ENSORLP00015001265.1"/>
    <property type="gene ID" value="ENSORLG00015001890.1"/>
</dbReference>
<dbReference type="GO" id="GO:0003723">
    <property type="term" value="F:RNA binding"/>
    <property type="evidence" value="ECO:0007669"/>
    <property type="project" value="UniProtKB-KW"/>
</dbReference>
<name>A0A3P9H0H9_ORYLA</name>
<evidence type="ECO:0000256" key="6">
    <source>
        <dbReference type="PROSITE-ProRule" id="PRU00042"/>
    </source>
</evidence>
<dbReference type="Gene3D" id="3.30.160.60">
    <property type="entry name" value="Classic Zinc Finger"/>
    <property type="match status" value="5"/>
</dbReference>
<dbReference type="PROSITE" id="PS00028">
    <property type="entry name" value="ZINC_FINGER_C2H2_1"/>
    <property type="match status" value="8"/>
</dbReference>
<dbReference type="Proteomes" id="UP000265200">
    <property type="component" value="Chromosome 8"/>
</dbReference>
<reference key="1">
    <citation type="journal article" date="2007" name="Nature">
        <title>The medaka draft genome and insights into vertebrate genome evolution.</title>
        <authorList>
            <person name="Kasahara M."/>
            <person name="Naruse K."/>
            <person name="Sasaki S."/>
            <person name="Nakatani Y."/>
            <person name="Qu W."/>
            <person name="Ahsan B."/>
            <person name="Yamada T."/>
            <person name="Nagayasu Y."/>
            <person name="Doi K."/>
            <person name="Kasai Y."/>
            <person name="Jindo T."/>
            <person name="Kobayashi D."/>
            <person name="Shimada A."/>
            <person name="Toyoda A."/>
            <person name="Kuroki Y."/>
            <person name="Fujiyama A."/>
            <person name="Sasaki T."/>
            <person name="Shimizu A."/>
            <person name="Asakawa S."/>
            <person name="Shimizu N."/>
            <person name="Hashimoto S."/>
            <person name="Yang J."/>
            <person name="Lee Y."/>
            <person name="Matsushima K."/>
            <person name="Sugano S."/>
            <person name="Sakaizumi M."/>
            <person name="Narita T."/>
            <person name="Ohishi K."/>
            <person name="Haga S."/>
            <person name="Ohta F."/>
            <person name="Nomoto H."/>
            <person name="Nogata K."/>
            <person name="Morishita T."/>
            <person name="Endo T."/>
            <person name="Shin-I T."/>
            <person name="Takeda H."/>
            <person name="Morishita S."/>
            <person name="Kohara Y."/>
        </authorList>
    </citation>
    <scope>NUCLEOTIDE SEQUENCE [LARGE SCALE GENOMIC DNA]</scope>
    <source>
        <strain>Hd-rR</strain>
    </source>
</reference>
<dbReference type="SUPFAM" id="SSF57667">
    <property type="entry name" value="beta-beta-alpha zinc fingers"/>
    <property type="match status" value="3"/>
</dbReference>
<keyword evidence="3 6" id="KW-0863">Zinc-finger</keyword>
<keyword evidence="2" id="KW-0677">Repeat</keyword>
<dbReference type="InterPro" id="IPR051061">
    <property type="entry name" value="Zinc_finger_trans_reg"/>
</dbReference>
<dbReference type="Pfam" id="PF22110">
    <property type="entry name" value="TFIIIA_zf-C2H2"/>
    <property type="match status" value="1"/>
</dbReference>
<feature type="domain" description="C2H2-type" evidence="7">
    <location>
        <begin position="106"/>
        <end position="138"/>
    </location>
</feature>
<dbReference type="PROSITE" id="PS50157">
    <property type="entry name" value="ZINC_FINGER_C2H2_2"/>
    <property type="match status" value="7"/>
</dbReference>
<keyword evidence="1" id="KW-0479">Metal-binding</keyword>
<evidence type="ECO:0000256" key="2">
    <source>
        <dbReference type="ARBA" id="ARBA00022737"/>
    </source>
</evidence>
<feature type="domain" description="C2H2-type" evidence="7">
    <location>
        <begin position="46"/>
        <end position="75"/>
    </location>
</feature>
<proteinExistence type="predicted"/>
<keyword evidence="4" id="KW-0862">Zinc</keyword>
<reference evidence="8" key="3">
    <citation type="submission" date="2025-08" db="UniProtKB">
        <authorList>
            <consortium name="Ensembl"/>
        </authorList>
    </citation>
    <scope>IDENTIFICATION</scope>
    <source>
        <strain evidence="8">HSOK</strain>
    </source>
</reference>
<sequence>MMKAEKAVGAGPQQVFTCTHAGCGACFPREWKLKAHETVHTGERPCACPTAGCGRLFKRTSHLKRHVLQHKGVKGFQCKFANCAKSFIDAQRLKKHQNSAHGNHKFKCNQPKCSLTFKKRRLLKLHLKEHNVHPNFKCSNTRCTATFDSHIARKAHEKKHAGYRCPHKDCQVVEHTWTKLQRHLAKHPVSFTCGVCEKVYDKAGALRRHKRIHASHKPVLLCPRANCQAYFTTTFNLEHHIRKVHLQLLKYKCFFPDCPRTFVMRESMHRHMVHHDPGAIIAKKPQRPKKSWQKRLNGHNQPFVEENLQRLFALRMRISRRAKVETNLAGLFNERKIPHFVDPEVNLRNLFGIKPPIPLESPAVAPVK</sequence>
<reference evidence="8 9" key="2">
    <citation type="submission" date="2017-04" db="EMBL/GenBank/DDBJ databases">
        <title>CpG methylation of centromeres and impact of large insertions on vertebrate speciation.</title>
        <authorList>
            <person name="Ichikawa K."/>
            <person name="Yoshimura J."/>
            <person name="Morishita S."/>
        </authorList>
    </citation>
    <scope>NUCLEOTIDE SEQUENCE</scope>
    <source>
        <strain evidence="8 9">HSOK</strain>
    </source>
</reference>
<dbReference type="InterPro" id="IPR054599">
    <property type="entry name" value="TFIIIA_Zfn-C2H2"/>
</dbReference>
<dbReference type="InterPro" id="IPR036236">
    <property type="entry name" value="Znf_C2H2_sf"/>
</dbReference>
<feature type="domain" description="C2H2-type" evidence="7">
    <location>
        <begin position="251"/>
        <end position="275"/>
    </location>
</feature>
<reference evidence="8" key="4">
    <citation type="submission" date="2025-09" db="UniProtKB">
        <authorList>
            <consortium name="Ensembl"/>
        </authorList>
    </citation>
    <scope>IDENTIFICATION</scope>
    <source>
        <strain evidence="8">HSOK</strain>
    </source>
</reference>